<evidence type="ECO:0000313" key="1">
    <source>
        <dbReference type="EMBL" id="MED6173678.1"/>
    </source>
</evidence>
<gene>
    <name evidence="1" type="ORF">PIB30_061859</name>
</gene>
<evidence type="ECO:0000313" key="2">
    <source>
        <dbReference type="Proteomes" id="UP001341840"/>
    </source>
</evidence>
<dbReference type="Proteomes" id="UP001341840">
    <property type="component" value="Unassembled WGS sequence"/>
</dbReference>
<accession>A0ABU6VNB8</accession>
<protein>
    <submittedName>
        <fullName evidence="1">Uncharacterized protein</fullName>
    </submittedName>
</protein>
<keyword evidence="2" id="KW-1185">Reference proteome</keyword>
<reference evidence="1 2" key="1">
    <citation type="journal article" date="2023" name="Plants (Basel)">
        <title>Bridging the Gap: Combining Genomics and Transcriptomics Approaches to Understand Stylosanthes scabra, an Orphan Legume from the Brazilian Caatinga.</title>
        <authorList>
            <person name="Ferreira-Neto J.R.C."/>
            <person name="da Silva M.D."/>
            <person name="Binneck E."/>
            <person name="de Melo N.F."/>
            <person name="da Silva R.H."/>
            <person name="de Melo A.L.T.M."/>
            <person name="Pandolfi V."/>
            <person name="Bustamante F.O."/>
            <person name="Brasileiro-Vidal A.C."/>
            <person name="Benko-Iseppon A.M."/>
        </authorList>
    </citation>
    <scope>NUCLEOTIDE SEQUENCE [LARGE SCALE GENOMIC DNA]</scope>
    <source>
        <tissue evidence="1">Leaves</tissue>
    </source>
</reference>
<organism evidence="1 2">
    <name type="scientific">Stylosanthes scabra</name>
    <dbReference type="NCBI Taxonomy" id="79078"/>
    <lineage>
        <taxon>Eukaryota</taxon>
        <taxon>Viridiplantae</taxon>
        <taxon>Streptophyta</taxon>
        <taxon>Embryophyta</taxon>
        <taxon>Tracheophyta</taxon>
        <taxon>Spermatophyta</taxon>
        <taxon>Magnoliopsida</taxon>
        <taxon>eudicotyledons</taxon>
        <taxon>Gunneridae</taxon>
        <taxon>Pentapetalae</taxon>
        <taxon>rosids</taxon>
        <taxon>fabids</taxon>
        <taxon>Fabales</taxon>
        <taxon>Fabaceae</taxon>
        <taxon>Papilionoideae</taxon>
        <taxon>50 kb inversion clade</taxon>
        <taxon>dalbergioids sensu lato</taxon>
        <taxon>Dalbergieae</taxon>
        <taxon>Pterocarpus clade</taxon>
        <taxon>Stylosanthes</taxon>
    </lineage>
</organism>
<dbReference type="EMBL" id="JASCZI010151601">
    <property type="protein sequence ID" value="MED6173678.1"/>
    <property type="molecule type" value="Genomic_DNA"/>
</dbReference>
<comment type="caution">
    <text evidence="1">The sequence shown here is derived from an EMBL/GenBank/DDBJ whole genome shotgun (WGS) entry which is preliminary data.</text>
</comment>
<feature type="non-terminal residue" evidence="1">
    <location>
        <position position="1"/>
    </location>
</feature>
<sequence length="112" mass="12107">EQRCSYRQWISVTMALFPAAKGATATTLQGLSFSFALPFAFHSHVEPDGSSGEYGNDRKSSDDTLSLFSNMAMATRPSVSRFSGNRDRGISFSPLCPSSFTLPASLLDDDSV</sequence>
<name>A0ABU6VNB8_9FABA</name>
<proteinExistence type="predicted"/>